<keyword evidence="3" id="KW-1185">Reference proteome</keyword>
<feature type="signal peptide" evidence="1">
    <location>
        <begin position="1"/>
        <end position="23"/>
    </location>
</feature>
<evidence type="ECO:0000313" key="2">
    <source>
        <dbReference type="EMBL" id="MEK8046705.1"/>
    </source>
</evidence>
<accession>A0ABU9C495</accession>
<evidence type="ECO:0000313" key="3">
    <source>
        <dbReference type="Proteomes" id="UP001379945"/>
    </source>
</evidence>
<gene>
    <name evidence="2" type="ORF">AACH00_10130</name>
</gene>
<proteinExistence type="predicted"/>
<dbReference type="EMBL" id="JBBUTI010000006">
    <property type="protein sequence ID" value="MEK8046705.1"/>
    <property type="molecule type" value="Genomic_DNA"/>
</dbReference>
<comment type="caution">
    <text evidence="2">The sequence shown here is derived from an EMBL/GenBank/DDBJ whole genome shotgun (WGS) entry which is preliminary data.</text>
</comment>
<organism evidence="2 3">
    <name type="scientific">Ideonella margarita</name>
    <dbReference type="NCBI Taxonomy" id="2984191"/>
    <lineage>
        <taxon>Bacteria</taxon>
        <taxon>Pseudomonadati</taxon>
        <taxon>Pseudomonadota</taxon>
        <taxon>Betaproteobacteria</taxon>
        <taxon>Burkholderiales</taxon>
        <taxon>Sphaerotilaceae</taxon>
        <taxon>Ideonella</taxon>
    </lineage>
</organism>
<name>A0ABU9C495_9BURK</name>
<keyword evidence="1" id="KW-0732">Signal</keyword>
<dbReference type="Proteomes" id="UP001379945">
    <property type="component" value="Unassembled WGS sequence"/>
</dbReference>
<sequence length="149" mass="15542">MSTLIKSFSAAVISTVLAASAFAGPKADALGACLADSTTGKERKELARWIFVGMSQHPEIKALGNVKPADMEASSKAIAGIFGQLLGERCTAQTKAAVQAEGNQALEIGFGMLGQMAMQELMADYAVKGALSDFQRYVDPAKVQAATGR</sequence>
<reference evidence="2 3" key="1">
    <citation type="submission" date="2024-04" db="EMBL/GenBank/DDBJ databases">
        <title>Novel species of the genus Ideonella isolated from streams.</title>
        <authorList>
            <person name="Lu H."/>
        </authorList>
    </citation>
    <scope>NUCLEOTIDE SEQUENCE [LARGE SCALE GENOMIC DNA]</scope>
    <source>
        <strain evidence="2 3">LYT19W</strain>
    </source>
</reference>
<protein>
    <submittedName>
        <fullName evidence="2">Uncharacterized protein</fullName>
    </submittedName>
</protein>
<evidence type="ECO:0000256" key="1">
    <source>
        <dbReference type="SAM" id="SignalP"/>
    </source>
</evidence>
<dbReference type="RefSeq" id="WP_341399002.1">
    <property type="nucleotide sequence ID" value="NZ_JBBUTI010000006.1"/>
</dbReference>
<feature type="chain" id="PRO_5046867429" evidence="1">
    <location>
        <begin position="24"/>
        <end position="149"/>
    </location>
</feature>